<dbReference type="InterPro" id="IPR036770">
    <property type="entry name" value="Ankyrin_rpt-contain_sf"/>
</dbReference>
<keyword evidence="2 3" id="KW-0040">ANK repeat</keyword>
<dbReference type="Pfam" id="PF00023">
    <property type="entry name" value="Ank"/>
    <property type="match status" value="1"/>
</dbReference>
<dbReference type="SUPFAM" id="SSF48403">
    <property type="entry name" value="Ankyrin repeat"/>
    <property type="match status" value="1"/>
</dbReference>
<protein>
    <recommendedName>
        <fullName evidence="6">Ankyrin repeat protein</fullName>
    </recommendedName>
</protein>
<dbReference type="EnsemblMetazoa" id="G18260.1">
    <property type="protein sequence ID" value="G18260.1:cds"/>
    <property type="gene ID" value="G18260"/>
</dbReference>
<evidence type="ECO:0000256" key="3">
    <source>
        <dbReference type="PROSITE-ProRule" id="PRU00023"/>
    </source>
</evidence>
<evidence type="ECO:0000313" key="4">
    <source>
        <dbReference type="EnsemblMetazoa" id="G18260.1:cds"/>
    </source>
</evidence>
<reference evidence="4" key="1">
    <citation type="submission" date="2022-08" db="UniProtKB">
        <authorList>
            <consortium name="EnsemblMetazoa"/>
        </authorList>
    </citation>
    <scope>IDENTIFICATION</scope>
    <source>
        <strain evidence="4">05x7-T-G4-1.051#20</strain>
    </source>
</reference>
<name>A0A8W8JFX2_MAGGI</name>
<dbReference type="PANTHER" id="PTHR24198">
    <property type="entry name" value="ANKYRIN REPEAT AND PROTEIN KINASE DOMAIN-CONTAINING PROTEIN"/>
    <property type="match status" value="1"/>
</dbReference>
<dbReference type="PANTHER" id="PTHR24198:SF165">
    <property type="entry name" value="ANKYRIN REPEAT-CONTAINING PROTEIN-RELATED"/>
    <property type="match status" value="1"/>
</dbReference>
<dbReference type="Gene3D" id="1.25.40.20">
    <property type="entry name" value="Ankyrin repeat-containing domain"/>
    <property type="match status" value="1"/>
</dbReference>
<evidence type="ECO:0008006" key="6">
    <source>
        <dbReference type="Google" id="ProtNLM"/>
    </source>
</evidence>
<evidence type="ECO:0000256" key="2">
    <source>
        <dbReference type="ARBA" id="ARBA00023043"/>
    </source>
</evidence>
<evidence type="ECO:0000256" key="1">
    <source>
        <dbReference type="ARBA" id="ARBA00022737"/>
    </source>
</evidence>
<organism evidence="4 5">
    <name type="scientific">Magallana gigas</name>
    <name type="common">Pacific oyster</name>
    <name type="synonym">Crassostrea gigas</name>
    <dbReference type="NCBI Taxonomy" id="29159"/>
    <lineage>
        <taxon>Eukaryota</taxon>
        <taxon>Metazoa</taxon>
        <taxon>Spiralia</taxon>
        <taxon>Lophotrochozoa</taxon>
        <taxon>Mollusca</taxon>
        <taxon>Bivalvia</taxon>
        <taxon>Autobranchia</taxon>
        <taxon>Pteriomorphia</taxon>
        <taxon>Ostreida</taxon>
        <taxon>Ostreoidea</taxon>
        <taxon>Ostreidae</taxon>
        <taxon>Magallana</taxon>
    </lineage>
</organism>
<dbReference type="PROSITE" id="PS50088">
    <property type="entry name" value="ANK_REPEAT"/>
    <property type="match status" value="2"/>
</dbReference>
<accession>A0A8W8JFX2</accession>
<keyword evidence="1" id="KW-0677">Repeat</keyword>
<proteinExistence type="predicted"/>
<evidence type="ECO:0000313" key="5">
    <source>
        <dbReference type="Proteomes" id="UP000005408"/>
    </source>
</evidence>
<feature type="repeat" description="ANK" evidence="3">
    <location>
        <begin position="2"/>
        <end position="34"/>
    </location>
</feature>
<feature type="repeat" description="ANK" evidence="3">
    <location>
        <begin position="73"/>
        <end position="105"/>
    </location>
</feature>
<dbReference type="Pfam" id="PF12796">
    <property type="entry name" value="Ank_2"/>
    <property type="match status" value="1"/>
</dbReference>
<dbReference type="InterPro" id="IPR002110">
    <property type="entry name" value="Ankyrin_rpt"/>
</dbReference>
<dbReference type="SMART" id="SM00248">
    <property type="entry name" value="ANK"/>
    <property type="match status" value="3"/>
</dbReference>
<sequence length="121" mass="13428">MEKLSPLMIAVKGKNTDCVSKLLELGAKIDLEDREGNTGYHYAVLYDPEVIRLLAENDQSTRRDKIIDCKNKNGRTALWCACQNSKSESVALLLDAGANPNITDNDNIYPIFVALKEGDNK</sequence>
<keyword evidence="5" id="KW-1185">Reference proteome</keyword>
<dbReference type="AlphaFoldDB" id="A0A8W8JFX2"/>
<dbReference type="PROSITE" id="PS50297">
    <property type="entry name" value="ANK_REP_REGION"/>
    <property type="match status" value="2"/>
</dbReference>
<dbReference type="Proteomes" id="UP000005408">
    <property type="component" value="Unassembled WGS sequence"/>
</dbReference>